<name>A0A7W9SMN3_ARMRO</name>
<dbReference type="RefSeq" id="WP_184192280.1">
    <property type="nucleotide sequence ID" value="NZ_JACHGW010000001.1"/>
</dbReference>
<dbReference type="Pfam" id="PF08843">
    <property type="entry name" value="AbiEii"/>
    <property type="match status" value="1"/>
</dbReference>
<sequence length="277" mass="31692">MKMEEEVWEPHFTTPEERTYWYAARQQVIEFLLWQLAHSPWQSELVLRGSLPLKLWLGERGREPGDIDSLVPSAQEDVGWAIFETLSRRLEKQSSLGQVTIIREKAICATLWEYTDLPGQRLIFPWRTTDGWFGTVQMDIALNDPMPSAPIPLRYTMGDGTVLDFLSASPEQALAWKLLWLHTDTIAQGKDLYDAVLLAEAFPLDRALLAATLQTDSNRLPFHRETILAWQVDWVGFVDAYPNLTADVYVHGAVGQWLKRLAQALRPTFDQAEGERL</sequence>
<keyword evidence="2" id="KW-1185">Reference proteome</keyword>
<dbReference type="InterPro" id="IPR014942">
    <property type="entry name" value="AbiEii"/>
</dbReference>
<dbReference type="EMBL" id="JACHGW010000001">
    <property type="protein sequence ID" value="MBB6048644.1"/>
    <property type="molecule type" value="Genomic_DNA"/>
</dbReference>
<dbReference type="Proteomes" id="UP000520814">
    <property type="component" value="Unassembled WGS sequence"/>
</dbReference>
<evidence type="ECO:0000313" key="1">
    <source>
        <dbReference type="EMBL" id="MBB6048644.1"/>
    </source>
</evidence>
<evidence type="ECO:0000313" key="2">
    <source>
        <dbReference type="Proteomes" id="UP000520814"/>
    </source>
</evidence>
<reference evidence="1 2" key="1">
    <citation type="submission" date="2020-08" db="EMBL/GenBank/DDBJ databases">
        <title>Genomic Encyclopedia of Type Strains, Phase IV (KMG-IV): sequencing the most valuable type-strain genomes for metagenomic binning, comparative biology and taxonomic classification.</title>
        <authorList>
            <person name="Goeker M."/>
        </authorList>
    </citation>
    <scope>NUCLEOTIDE SEQUENCE [LARGE SCALE GENOMIC DNA]</scope>
    <source>
        <strain evidence="1 2">DSM 23562</strain>
    </source>
</reference>
<accession>A0A7W9SMN3</accession>
<comment type="caution">
    <text evidence="1">The sequence shown here is derived from an EMBL/GenBank/DDBJ whole genome shotgun (WGS) entry which is preliminary data.</text>
</comment>
<evidence type="ECO:0008006" key="3">
    <source>
        <dbReference type="Google" id="ProtNLM"/>
    </source>
</evidence>
<proteinExistence type="predicted"/>
<organism evidence="1 2">
    <name type="scientific">Armatimonas rosea</name>
    <dbReference type="NCBI Taxonomy" id="685828"/>
    <lineage>
        <taxon>Bacteria</taxon>
        <taxon>Bacillati</taxon>
        <taxon>Armatimonadota</taxon>
        <taxon>Armatimonadia</taxon>
        <taxon>Armatimonadales</taxon>
        <taxon>Armatimonadaceae</taxon>
        <taxon>Armatimonas</taxon>
    </lineage>
</organism>
<gene>
    <name evidence="1" type="ORF">HNQ39_000406</name>
</gene>
<protein>
    <recommendedName>
        <fullName evidence="3">Nucleotidyl transferase AbiEii/AbiGii toxin family protein</fullName>
    </recommendedName>
</protein>
<dbReference type="AlphaFoldDB" id="A0A7W9SMN3"/>